<dbReference type="Proteomes" id="UP001526225">
    <property type="component" value="Unassembled WGS sequence"/>
</dbReference>
<evidence type="ECO:0000256" key="1">
    <source>
        <dbReference type="SAM" id="Phobius"/>
    </source>
</evidence>
<organism evidence="2 3">
    <name type="scientific">Weissella ceti</name>
    <dbReference type="NCBI Taxonomy" id="759620"/>
    <lineage>
        <taxon>Bacteria</taxon>
        <taxon>Bacillati</taxon>
        <taxon>Bacillota</taxon>
        <taxon>Bacilli</taxon>
        <taxon>Lactobacillales</taxon>
        <taxon>Lactobacillaceae</taxon>
        <taxon>Weissella</taxon>
    </lineage>
</organism>
<accession>A0ABT3E4D5</accession>
<keyword evidence="3" id="KW-1185">Reference proteome</keyword>
<keyword evidence="1" id="KW-0812">Transmembrane</keyword>
<keyword evidence="1" id="KW-1133">Transmembrane helix</keyword>
<comment type="caution">
    <text evidence="2">The sequence shown here is derived from an EMBL/GenBank/DDBJ whole genome shotgun (WGS) entry which is preliminary data.</text>
</comment>
<sequence length="212" mass="23446">MLLFVLGVILLVASIVAVAKVNNKMQKNVFIGGIITGIVMIGLGFSAFTPAEDSDKLLDEMLSSEKASRNSEIIRSDVHYEHESQTSESENINDSFNSDYEIESFLKENTKYTDISVSGTYINKPFGAVVTVNVNDAENKAQVVSKVLQAFHENANDRLKNFKGITIMVDDKNKRLKAEYTVDTVINNASVYRPSETQSLAKSWSVVPSPNK</sequence>
<protein>
    <submittedName>
        <fullName evidence="2">Uncharacterized protein</fullName>
    </submittedName>
</protein>
<evidence type="ECO:0000313" key="2">
    <source>
        <dbReference type="EMBL" id="MCW0953283.1"/>
    </source>
</evidence>
<gene>
    <name evidence="2" type="ORF">OIT44_04230</name>
</gene>
<dbReference type="EMBL" id="JAOZFE010000003">
    <property type="protein sequence ID" value="MCW0953283.1"/>
    <property type="molecule type" value="Genomic_DNA"/>
</dbReference>
<feature type="transmembrane region" description="Helical" evidence="1">
    <location>
        <begin position="29"/>
        <end position="48"/>
    </location>
</feature>
<reference evidence="2 3" key="1">
    <citation type="submission" date="2022-10" db="EMBL/GenBank/DDBJ databases">
        <title>Weissella fermenti sp. nov., isolated from fermented cabbage.</title>
        <authorList>
            <person name="Lee J.K."/>
            <person name="Baek J.H."/>
            <person name="Choi D.G."/>
            <person name="Kim J.M."/>
            <person name="Jeon C.O."/>
        </authorList>
    </citation>
    <scope>NUCLEOTIDE SEQUENCE [LARGE SCALE GENOMIC DNA]</scope>
    <source>
        <strain evidence="2 3">KACC 18534</strain>
    </source>
</reference>
<proteinExistence type="predicted"/>
<name>A0ABT3E4D5_9LACO</name>
<evidence type="ECO:0000313" key="3">
    <source>
        <dbReference type="Proteomes" id="UP001526225"/>
    </source>
</evidence>
<keyword evidence="1" id="KW-0472">Membrane</keyword>
<dbReference type="RefSeq" id="WP_213408044.1">
    <property type="nucleotide sequence ID" value="NZ_CP074441.1"/>
</dbReference>